<gene>
    <name evidence="7" type="primary">g1</name>
    <name evidence="7" type="ORF">EsDP_00000001</name>
</gene>
<reference evidence="8" key="1">
    <citation type="submission" date="2024-06" db="EMBL/GenBank/DDBJ databases">
        <title>Draft Genome Sequences of Epichloe bromicola Strains Isolated from Elymus ciliaris.</title>
        <authorList>
            <consortium name="Epichloe bromicola genome sequencing consortium"/>
            <person name="Miura A."/>
            <person name="Imano S."/>
            <person name="Ashida A."/>
            <person name="Sato I."/>
            <person name="Chiba S."/>
            <person name="Tanaka A."/>
            <person name="Camagna M."/>
            <person name="Takemoto D."/>
        </authorList>
    </citation>
    <scope>NUCLEOTIDE SEQUENCE [LARGE SCALE GENOMIC DNA]</scope>
    <source>
        <strain evidence="8">DP</strain>
    </source>
</reference>
<keyword evidence="3" id="KW-0964">Secreted</keyword>
<protein>
    <recommendedName>
        <fullName evidence="9">Gamma interferon inducible lysosomal thiol reductase</fullName>
    </recommendedName>
</protein>
<keyword evidence="5" id="KW-0325">Glycoprotein</keyword>
<keyword evidence="8" id="KW-1185">Reference proteome</keyword>
<evidence type="ECO:0000256" key="5">
    <source>
        <dbReference type="ARBA" id="ARBA00023180"/>
    </source>
</evidence>
<organism evidence="7 8">
    <name type="scientific">Epichloe bromicola</name>
    <dbReference type="NCBI Taxonomy" id="79588"/>
    <lineage>
        <taxon>Eukaryota</taxon>
        <taxon>Fungi</taxon>
        <taxon>Dikarya</taxon>
        <taxon>Ascomycota</taxon>
        <taxon>Pezizomycotina</taxon>
        <taxon>Sordariomycetes</taxon>
        <taxon>Hypocreomycetidae</taxon>
        <taxon>Hypocreales</taxon>
        <taxon>Clavicipitaceae</taxon>
        <taxon>Epichloe</taxon>
    </lineage>
</organism>
<sequence length="260" mass="29130">STSLSCLFNSANLPYAASSIRSCGQERNGIVAELINSPRPVTKTQSQMIMDEKRSLSQTLPTKSRHPASMSPFSRIRRYLLPLLATLLLFHGLYSVSNRYSFVQPSAAHLVPLEAHIISKCPDTRDALRELILPVMQRVYDKVDFKLNYIGTPTADDGVDCKHGPSECMGNIVELCARELYPDPKINLGFIMCLTRDYSHIPNRALVEDCALEHAIDIRAINECATKDDGAHGMELLRTSVERTAEASQRKYQLHYPPQQ</sequence>
<name>A0ABQ0CDK9_9HYPO</name>
<evidence type="ECO:0000256" key="1">
    <source>
        <dbReference type="ARBA" id="ARBA00004613"/>
    </source>
</evidence>
<comment type="caution">
    <text evidence="7">The sequence shown here is derived from an EMBL/GenBank/DDBJ whole genome shotgun (WGS) entry which is preliminary data.</text>
</comment>
<comment type="similarity">
    <text evidence="2">Belongs to the GILT family.</text>
</comment>
<comment type="subcellular location">
    <subcellularLocation>
        <location evidence="1">Secreted</location>
    </subcellularLocation>
</comment>
<evidence type="ECO:0000256" key="3">
    <source>
        <dbReference type="ARBA" id="ARBA00022525"/>
    </source>
</evidence>
<dbReference type="EMBL" id="BAAFGZ010000001">
    <property type="protein sequence ID" value="GAB0131534.1"/>
    <property type="molecule type" value="Genomic_DNA"/>
</dbReference>
<evidence type="ECO:0000256" key="4">
    <source>
        <dbReference type="ARBA" id="ARBA00022729"/>
    </source>
</evidence>
<evidence type="ECO:0000256" key="2">
    <source>
        <dbReference type="ARBA" id="ARBA00005679"/>
    </source>
</evidence>
<evidence type="ECO:0008006" key="9">
    <source>
        <dbReference type="Google" id="ProtNLM"/>
    </source>
</evidence>
<dbReference type="PANTHER" id="PTHR13234">
    <property type="entry name" value="GAMMA-INTERFERON INDUCIBLE LYSOSOMAL THIOL REDUCTASE GILT"/>
    <property type="match status" value="1"/>
</dbReference>
<evidence type="ECO:0000256" key="6">
    <source>
        <dbReference type="SAM" id="MobiDB-lite"/>
    </source>
</evidence>
<dbReference type="Proteomes" id="UP001562357">
    <property type="component" value="Unassembled WGS sequence"/>
</dbReference>
<proteinExistence type="inferred from homology"/>
<accession>A0ABQ0CDK9</accession>
<keyword evidence="4" id="KW-0732">Signal</keyword>
<dbReference type="Pfam" id="PF03227">
    <property type="entry name" value="GILT"/>
    <property type="match status" value="1"/>
</dbReference>
<dbReference type="PANTHER" id="PTHR13234:SF8">
    <property type="entry name" value="GAMMA-INTERFERON-INDUCIBLE LYSOSOMAL THIOL REDUCTASE"/>
    <property type="match status" value="1"/>
</dbReference>
<evidence type="ECO:0000313" key="7">
    <source>
        <dbReference type="EMBL" id="GAB0131534.1"/>
    </source>
</evidence>
<feature type="region of interest" description="Disordered" evidence="6">
    <location>
        <begin position="41"/>
        <end position="69"/>
    </location>
</feature>
<evidence type="ECO:0000313" key="8">
    <source>
        <dbReference type="Proteomes" id="UP001562357"/>
    </source>
</evidence>
<dbReference type="InterPro" id="IPR004911">
    <property type="entry name" value="Interferon-induced_GILT"/>
</dbReference>
<feature type="non-terminal residue" evidence="7">
    <location>
        <position position="1"/>
    </location>
</feature>